<dbReference type="SMART" id="SM00595">
    <property type="entry name" value="MADF"/>
    <property type="match status" value="1"/>
</dbReference>
<dbReference type="GO" id="GO:0006357">
    <property type="term" value="P:regulation of transcription by RNA polymerase II"/>
    <property type="evidence" value="ECO:0007669"/>
    <property type="project" value="TreeGrafter"/>
</dbReference>
<dbReference type="RefSeq" id="XP_024883966.1">
    <property type="nucleotide sequence ID" value="XM_025028198.1"/>
</dbReference>
<dbReference type="AlphaFoldDB" id="A0A6J1QSN7"/>
<sequence length="315" mass="35502">MMMNNEGDKSPPIKCGYCGWLLDGLLDGFVDASLLQHNCLKHYNEEKHLLHIDDNNVATIIEKDQSTSIQTTNTSEYNEALVNAVYSRSALYDHRIPLKDRTSLKKKALWKEVGNLMGENENLEFVQKRWKQLRDSYVRAKKKENAYIPSGSSASIKNDKMTFTLYNQMKFLDDITGKSPTVTSLPALPADIDECPIQSITNTAEKVPLPQSSSDSISLDSWANTFDPATNNSSSFKSQSSKKRKIKEHDDSSDIEIKKVILSNIEESKKTPDAVDGFLLQIGSRLRALPPRDRAQFEIKILTDIFNLESSLSLH</sequence>
<feature type="domain" description="MADF" evidence="2">
    <location>
        <begin position="80"/>
        <end position="177"/>
    </location>
</feature>
<keyword evidence="3" id="KW-1185">Reference proteome</keyword>
<evidence type="ECO:0000313" key="3">
    <source>
        <dbReference type="Proteomes" id="UP000504618"/>
    </source>
</evidence>
<protein>
    <submittedName>
        <fullName evidence="4">Uncharacterized protein LOC112462434</fullName>
    </submittedName>
</protein>
<reference evidence="4" key="1">
    <citation type="submission" date="2025-08" db="UniProtKB">
        <authorList>
            <consortium name="RefSeq"/>
        </authorList>
    </citation>
    <scope>IDENTIFICATION</scope>
    <source>
        <tissue evidence="4">Whole body</tissue>
    </source>
</reference>
<dbReference type="Proteomes" id="UP000504618">
    <property type="component" value="Unplaced"/>
</dbReference>
<dbReference type="GeneID" id="112462434"/>
<evidence type="ECO:0000313" key="4">
    <source>
        <dbReference type="RefSeq" id="XP_024883966.1"/>
    </source>
</evidence>
<dbReference type="InterPro" id="IPR039353">
    <property type="entry name" value="TF_Adf1"/>
</dbReference>
<evidence type="ECO:0000256" key="1">
    <source>
        <dbReference type="SAM" id="MobiDB-lite"/>
    </source>
</evidence>
<organism evidence="3 4">
    <name type="scientific">Temnothorax curvispinosus</name>
    <dbReference type="NCBI Taxonomy" id="300111"/>
    <lineage>
        <taxon>Eukaryota</taxon>
        <taxon>Metazoa</taxon>
        <taxon>Ecdysozoa</taxon>
        <taxon>Arthropoda</taxon>
        <taxon>Hexapoda</taxon>
        <taxon>Insecta</taxon>
        <taxon>Pterygota</taxon>
        <taxon>Neoptera</taxon>
        <taxon>Endopterygota</taxon>
        <taxon>Hymenoptera</taxon>
        <taxon>Apocrita</taxon>
        <taxon>Aculeata</taxon>
        <taxon>Formicoidea</taxon>
        <taxon>Formicidae</taxon>
        <taxon>Myrmicinae</taxon>
        <taxon>Temnothorax</taxon>
    </lineage>
</organism>
<dbReference type="Pfam" id="PF10545">
    <property type="entry name" value="MADF_DNA_bdg"/>
    <property type="match status" value="1"/>
</dbReference>
<dbReference type="OrthoDB" id="6615613at2759"/>
<dbReference type="GO" id="GO:0005667">
    <property type="term" value="C:transcription regulator complex"/>
    <property type="evidence" value="ECO:0007669"/>
    <property type="project" value="TreeGrafter"/>
</dbReference>
<dbReference type="InterPro" id="IPR006578">
    <property type="entry name" value="MADF-dom"/>
</dbReference>
<evidence type="ECO:0000259" key="2">
    <source>
        <dbReference type="PROSITE" id="PS51029"/>
    </source>
</evidence>
<feature type="region of interest" description="Disordered" evidence="1">
    <location>
        <begin position="230"/>
        <end position="249"/>
    </location>
</feature>
<gene>
    <name evidence="4" type="primary">LOC112462434</name>
</gene>
<dbReference type="PROSITE" id="PS51029">
    <property type="entry name" value="MADF"/>
    <property type="match status" value="1"/>
</dbReference>
<dbReference type="GO" id="GO:0005634">
    <property type="term" value="C:nucleus"/>
    <property type="evidence" value="ECO:0007669"/>
    <property type="project" value="TreeGrafter"/>
</dbReference>
<accession>A0A6J1QSN7</accession>
<name>A0A6J1QSN7_9HYME</name>
<dbReference type="PANTHER" id="PTHR12243:SF60">
    <property type="entry name" value="SI:CH211-15D5.12-RELATED"/>
    <property type="match status" value="1"/>
</dbReference>
<dbReference type="PANTHER" id="PTHR12243">
    <property type="entry name" value="MADF DOMAIN TRANSCRIPTION FACTOR"/>
    <property type="match status" value="1"/>
</dbReference>
<proteinExistence type="predicted"/>